<evidence type="ECO:0000313" key="3">
    <source>
        <dbReference type="Proteomes" id="UP000273977"/>
    </source>
</evidence>
<accession>A0A3N4GH12</accession>
<dbReference type="InterPro" id="IPR019986">
    <property type="entry name" value="YloV-like"/>
</dbReference>
<dbReference type="InterPro" id="IPR050270">
    <property type="entry name" value="DegV_domain_contain"/>
</dbReference>
<dbReference type="PANTHER" id="PTHR33434:SF4">
    <property type="entry name" value="PHOSPHATASE PROTEIN"/>
    <property type="match status" value="1"/>
</dbReference>
<dbReference type="Proteomes" id="UP000273977">
    <property type="component" value="Unassembled WGS sequence"/>
</dbReference>
<dbReference type="InterPro" id="IPR048394">
    <property type="entry name" value="FakA-like_M"/>
</dbReference>
<gene>
    <name evidence="2" type="ORF">EF384_04485</name>
</gene>
<evidence type="ECO:0000259" key="1">
    <source>
        <dbReference type="PROSITE" id="PS51480"/>
    </source>
</evidence>
<keyword evidence="3" id="KW-1185">Reference proteome</keyword>
<dbReference type="InterPro" id="IPR004007">
    <property type="entry name" value="DhaL_dom"/>
</dbReference>
<dbReference type="GO" id="GO:0004371">
    <property type="term" value="F:glycerone kinase activity"/>
    <property type="evidence" value="ECO:0007669"/>
    <property type="project" value="InterPro"/>
</dbReference>
<dbReference type="EMBL" id="RKMG01000010">
    <property type="protein sequence ID" value="RPA60707.1"/>
    <property type="molecule type" value="Genomic_DNA"/>
</dbReference>
<dbReference type="PROSITE" id="PS51480">
    <property type="entry name" value="DHAL"/>
    <property type="match status" value="1"/>
</dbReference>
<dbReference type="InterPro" id="IPR036117">
    <property type="entry name" value="DhaL_dom_sf"/>
</dbReference>
<protein>
    <submittedName>
        <fullName evidence="2">DAK2 domain-containing protein</fullName>
    </submittedName>
</protein>
<dbReference type="Pfam" id="PF02734">
    <property type="entry name" value="Dak2"/>
    <property type="match status" value="1"/>
</dbReference>
<feature type="domain" description="DhaL" evidence="1">
    <location>
        <begin position="9"/>
        <end position="201"/>
    </location>
</feature>
<sequence>MKRTVLDVEAFISMLEVGGNRLNENAEYVNSLNVFPVPDGDTGTNMNLTYTSGIERVIKQQSGTVGEVGQDLAKGLLMGARGNSGVILSQLFRGFAKAIEDKEVINAEDFANAFQRGIDTAVKAVMKPVEGTILTVARESAAAGIKKAQETDDIIEVMTAVLDEAQTSLENTPNLLPVLKEVGVVDSGGQGLVYVYHGFLESLTGESIPVKSSNPSQANVTELAHQENFFNTSHSVSSEDIKFGYCTEIMVKIGDGETVTDEFDYDTFRNHLDGIGDSLLVVADDEIVKVHVHTEQPGEVMNYGQKFGSLVKIKVDNMRLQHDDILEGKGATHDHSDAADAKKAVEHSNLAVIAVAAGPGIENLFKDMGVKSIISGGQTMNPSTNDILEAINNANADQVIILPNNKNIIMAANQAVEVSEIPAAVIETKFISQGLTAMLGYNPEGKLEDVKAAMVDEMANVSSGQITVAVRDTTVDGLEIHKDHFMGIVNGKIVSEDQDLQTETINMINAMIDEDKELVTLIFGEDTDQATAEAIAEAVETANEDIEVEIVDGGQPVYHFLVSVE</sequence>
<dbReference type="SMART" id="SM01120">
    <property type="entry name" value="Dak2"/>
    <property type="match status" value="1"/>
</dbReference>
<dbReference type="NCBIfam" id="TIGR03599">
    <property type="entry name" value="YloV"/>
    <property type="match status" value="1"/>
</dbReference>
<dbReference type="SMART" id="SM01121">
    <property type="entry name" value="Dak1_2"/>
    <property type="match status" value="1"/>
</dbReference>
<comment type="caution">
    <text evidence="2">The sequence shown here is derived from an EMBL/GenBank/DDBJ whole genome shotgun (WGS) entry which is preliminary data.</text>
</comment>
<dbReference type="InterPro" id="IPR033470">
    <property type="entry name" value="FakA-like_C"/>
</dbReference>
<dbReference type="Gene3D" id="1.25.40.340">
    <property type="match status" value="1"/>
</dbReference>
<dbReference type="PANTHER" id="PTHR33434">
    <property type="entry name" value="DEGV DOMAIN-CONTAINING PROTEIN DR_1986-RELATED"/>
    <property type="match status" value="1"/>
</dbReference>
<dbReference type="OrthoDB" id="9760324at2"/>
<name>A0A3N4GH12_9LACT</name>
<reference evidence="2 3" key="1">
    <citation type="submission" date="2018-11" db="EMBL/GenBank/DDBJ databases">
        <title>Aerococcus sp. SJQ22, whole genome shotgun sequence.</title>
        <authorList>
            <person name="Sun L."/>
            <person name="Gao X."/>
            <person name="Chen W."/>
            <person name="Huang K."/>
        </authorList>
    </citation>
    <scope>NUCLEOTIDE SEQUENCE [LARGE SCALE GENOMIC DNA]</scope>
    <source>
        <strain evidence="2 3">SJQ22</strain>
    </source>
</reference>
<dbReference type="AlphaFoldDB" id="A0A3N4GH12"/>
<dbReference type="GO" id="GO:0006071">
    <property type="term" value="P:glycerol metabolic process"/>
    <property type="evidence" value="ECO:0007669"/>
    <property type="project" value="InterPro"/>
</dbReference>
<dbReference type="Pfam" id="PF21645">
    <property type="entry name" value="FakA-like_M"/>
    <property type="match status" value="1"/>
</dbReference>
<dbReference type="Pfam" id="PF13684">
    <property type="entry name" value="FakA-like_C"/>
    <property type="match status" value="1"/>
</dbReference>
<proteinExistence type="predicted"/>
<evidence type="ECO:0000313" key="2">
    <source>
        <dbReference type="EMBL" id="RPA60707.1"/>
    </source>
</evidence>
<organism evidence="2 3">
    <name type="scientific">Aerococcus agrisoli</name>
    <dbReference type="NCBI Taxonomy" id="2487350"/>
    <lineage>
        <taxon>Bacteria</taxon>
        <taxon>Bacillati</taxon>
        <taxon>Bacillota</taxon>
        <taxon>Bacilli</taxon>
        <taxon>Lactobacillales</taxon>
        <taxon>Aerococcaceae</taxon>
        <taxon>Aerococcus</taxon>
    </lineage>
</organism>
<dbReference type="SUPFAM" id="SSF101473">
    <property type="entry name" value="DhaL-like"/>
    <property type="match status" value="1"/>
</dbReference>